<reference evidence="1 2" key="1">
    <citation type="submission" date="2020-06" db="EMBL/GenBank/DDBJ databases">
        <title>Methanolobus halotolerans sp. nov., isolated from a saline lake Tus in Siberia.</title>
        <authorList>
            <person name="Shen Y."/>
            <person name="Chen S.-C."/>
            <person name="Lai M.-C."/>
            <person name="Huang H.-H."/>
            <person name="Chiu H.-H."/>
            <person name="Tang S.-L."/>
            <person name="Rogozin D.Y."/>
            <person name="Degermendzhy A.G."/>
        </authorList>
    </citation>
    <scope>NUCLEOTIDE SEQUENCE [LARGE SCALE GENOMIC DNA]</scope>
    <source>
        <strain evidence="1 2">DSM 21339</strain>
    </source>
</reference>
<accession>A0A7D5EEW3</accession>
<name>A0A7D5EEW3_9EURY</name>
<dbReference type="KEGG" id="mzi:HWN40_06815"/>
<evidence type="ECO:0000313" key="1">
    <source>
        <dbReference type="EMBL" id="QLC49974.1"/>
    </source>
</evidence>
<dbReference type="EMBL" id="CP058215">
    <property type="protein sequence ID" value="QLC49974.1"/>
    <property type="molecule type" value="Genomic_DNA"/>
</dbReference>
<dbReference type="AlphaFoldDB" id="A0A7D5EEW3"/>
<gene>
    <name evidence="1" type="ORF">HWN40_06815</name>
</gene>
<dbReference type="RefSeq" id="WP_176965030.1">
    <property type="nucleotide sequence ID" value="NZ_CP058215.1"/>
</dbReference>
<proteinExistence type="predicted"/>
<organism evidence="1 2">
    <name type="scientific">Methanolobus zinderi</name>
    <dbReference type="NCBI Taxonomy" id="536044"/>
    <lineage>
        <taxon>Archaea</taxon>
        <taxon>Methanobacteriati</taxon>
        <taxon>Methanobacteriota</taxon>
        <taxon>Stenosarchaea group</taxon>
        <taxon>Methanomicrobia</taxon>
        <taxon>Methanosarcinales</taxon>
        <taxon>Methanosarcinaceae</taxon>
        <taxon>Methanolobus</taxon>
    </lineage>
</organism>
<evidence type="ECO:0000313" key="2">
    <source>
        <dbReference type="Proteomes" id="UP000509594"/>
    </source>
</evidence>
<dbReference type="Proteomes" id="UP000509594">
    <property type="component" value="Chromosome"/>
</dbReference>
<sequence>MKRTIMLLSIGALVLLVGGISAVSAQTEERNDAWYGQMYNWMDEHMRGYGYDHMGDYGYGHMGSYGYGPEACNEYYNQGNYDSDNYQPGTYRGGMGHGMMYGY</sequence>
<keyword evidence="2" id="KW-1185">Reference proteome</keyword>
<dbReference type="GeneID" id="55821372"/>
<protein>
    <submittedName>
        <fullName evidence="1">Uncharacterized protein</fullName>
    </submittedName>
</protein>